<accession>A0A8X6UA67</accession>
<comment type="caution">
    <text evidence="1">The sequence shown here is derived from an EMBL/GenBank/DDBJ whole genome shotgun (WGS) entry which is preliminary data.</text>
</comment>
<reference evidence="1" key="1">
    <citation type="submission" date="2020-08" db="EMBL/GenBank/DDBJ databases">
        <title>Multicomponent nature underlies the extraordinary mechanical properties of spider dragline silk.</title>
        <authorList>
            <person name="Kono N."/>
            <person name="Nakamura H."/>
            <person name="Mori M."/>
            <person name="Yoshida Y."/>
            <person name="Ohtoshi R."/>
            <person name="Malay A.D."/>
            <person name="Moran D.A.P."/>
            <person name="Tomita M."/>
            <person name="Numata K."/>
            <person name="Arakawa K."/>
        </authorList>
    </citation>
    <scope>NUCLEOTIDE SEQUENCE</scope>
</reference>
<evidence type="ECO:0000313" key="2">
    <source>
        <dbReference type="Proteomes" id="UP000887013"/>
    </source>
</evidence>
<protein>
    <submittedName>
        <fullName evidence="1">Uncharacterized protein</fullName>
    </submittedName>
</protein>
<proteinExistence type="predicted"/>
<evidence type="ECO:0000313" key="1">
    <source>
        <dbReference type="EMBL" id="GFT94113.1"/>
    </source>
</evidence>
<dbReference type="AlphaFoldDB" id="A0A8X6UA67"/>
<dbReference type="EMBL" id="BMAW01025830">
    <property type="protein sequence ID" value="GFT94113.1"/>
    <property type="molecule type" value="Genomic_DNA"/>
</dbReference>
<keyword evidence="2" id="KW-1185">Reference proteome</keyword>
<dbReference type="OrthoDB" id="6424769at2759"/>
<name>A0A8X6UA67_NEPPI</name>
<sequence>MSTNGGVHGYVPVPCAVSKKLASDLLLSTAAYEAIKENVQVYGSRITLDVEDVHVAGEEVVEDPSKIKKLRWN</sequence>
<dbReference type="Proteomes" id="UP000887013">
    <property type="component" value="Unassembled WGS sequence"/>
</dbReference>
<gene>
    <name evidence="1" type="ORF">NPIL_148921</name>
</gene>
<organism evidence="1 2">
    <name type="scientific">Nephila pilipes</name>
    <name type="common">Giant wood spider</name>
    <name type="synonym">Nephila maculata</name>
    <dbReference type="NCBI Taxonomy" id="299642"/>
    <lineage>
        <taxon>Eukaryota</taxon>
        <taxon>Metazoa</taxon>
        <taxon>Ecdysozoa</taxon>
        <taxon>Arthropoda</taxon>
        <taxon>Chelicerata</taxon>
        <taxon>Arachnida</taxon>
        <taxon>Araneae</taxon>
        <taxon>Araneomorphae</taxon>
        <taxon>Entelegynae</taxon>
        <taxon>Araneoidea</taxon>
        <taxon>Nephilidae</taxon>
        <taxon>Nephila</taxon>
    </lineage>
</organism>